<dbReference type="EMBL" id="JAMYWD010000004">
    <property type="protein sequence ID" value="KAJ4972859.1"/>
    <property type="molecule type" value="Genomic_DNA"/>
</dbReference>
<proteinExistence type="predicted"/>
<dbReference type="Proteomes" id="UP001141806">
    <property type="component" value="Unassembled WGS sequence"/>
</dbReference>
<name>A0A9Q0KLU1_9MAGN</name>
<comment type="caution">
    <text evidence="1">The sequence shown here is derived from an EMBL/GenBank/DDBJ whole genome shotgun (WGS) entry which is preliminary data.</text>
</comment>
<evidence type="ECO:0000313" key="2">
    <source>
        <dbReference type="Proteomes" id="UP001141806"/>
    </source>
</evidence>
<gene>
    <name evidence="1" type="ORF">NE237_006033</name>
</gene>
<accession>A0A9Q0KLU1</accession>
<organism evidence="1 2">
    <name type="scientific">Protea cynaroides</name>
    <dbReference type="NCBI Taxonomy" id="273540"/>
    <lineage>
        <taxon>Eukaryota</taxon>
        <taxon>Viridiplantae</taxon>
        <taxon>Streptophyta</taxon>
        <taxon>Embryophyta</taxon>
        <taxon>Tracheophyta</taxon>
        <taxon>Spermatophyta</taxon>
        <taxon>Magnoliopsida</taxon>
        <taxon>Proteales</taxon>
        <taxon>Proteaceae</taxon>
        <taxon>Protea</taxon>
    </lineage>
</organism>
<dbReference type="AlphaFoldDB" id="A0A9Q0KLU1"/>
<sequence length="126" mass="14549">MRLSPLRELEGAYGHRLNPPSLFTEKLFPDSNPRSPSHNGTTLPLAARIISIIYHHLLLSLGLTTNYCVEEQICTILSMDNDFIERGRKEYKVQLQPTLKYNYNQLLSTISLTIFSRVSQIIMFFF</sequence>
<evidence type="ECO:0000313" key="1">
    <source>
        <dbReference type="EMBL" id="KAJ4972859.1"/>
    </source>
</evidence>
<keyword evidence="2" id="KW-1185">Reference proteome</keyword>
<protein>
    <submittedName>
        <fullName evidence="1">Uncharacterized protein</fullName>
    </submittedName>
</protein>
<reference evidence="1" key="1">
    <citation type="journal article" date="2023" name="Plant J.">
        <title>The genome of the king protea, Protea cynaroides.</title>
        <authorList>
            <person name="Chang J."/>
            <person name="Duong T.A."/>
            <person name="Schoeman C."/>
            <person name="Ma X."/>
            <person name="Roodt D."/>
            <person name="Barker N."/>
            <person name="Li Z."/>
            <person name="Van de Peer Y."/>
            <person name="Mizrachi E."/>
        </authorList>
    </citation>
    <scope>NUCLEOTIDE SEQUENCE</scope>
    <source>
        <tissue evidence="1">Young leaves</tissue>
    </source>
</reference>